<evidence type="ECO:0000256" key="1">
    <source>
        <dbReference type="SAM" id="Phobius"/>
    </source>
</evidence>
<organism evidence="2 3">
    <name type="scientific">Oryzisolibacter propanilivorax</name>
    <dbReference type="NCBI Taxonomy" id="1527607"/>
    <lineage>
        <taxon>Bacteria</taxon>
        <taxon>Pseudomonadati</taxon>
        <taxon>Pseudomonadota</taxon>
        <taxon>Betaproteobacteria</taxon>
        <taxon>Burkholderiales</taxon>
        <taxon>Comamonadaceae</taxon>
        <taxon>Oryzisolibacter</taxon>
    </lineage>
</organism>
<proteinExistence type="predicted"/>
<sequence length="219" mass="25381">MKNSEDLYIYITAVNWVLAILFLLSLLVFAYQMRMAKYPEAVSSLQAVIPIAAAWLILFIADRQILIDIKEKKYRAKLDAIKSLHYLIVIASDLQSQASHLSFMMEKEDYYVRPHYLETLARGIEQRYEEIIQEKESYRHLSGEVINKIIGLSGSIFGMTNLLRSIAYQANKTEKEVRDIFNSMNKSALIKNIKSTDLEINSIVEYFYKARRALDSDIH</sequence>
<protein>
    <submittedName>
        <fullName evidence="2">Uncharacterized protein</fullName>
    </submittedName>
</protein>
<dbReference type="STRING" id="1527607.SAMN05428957_102188"/>
<feature type="transmembrane region" description="Helical" evidence="1">
    <location>
        <begin position="7"/>
        <end position="31"/>
    </location>
</feature>
<evidence type="ECO:0000313" key="3">
    <source>
        <dbReference type="Proteomes" id="UP000198552"/>
    </source>
</evidence>
<feature type="transmembrane region" description="Helical" evidence="1">
    <location>
        <begin position="43"/>
        <end position="61"/>
    </location>
</feature>
<dbReference type="RefSeq" id="WP_139182709.1">
    <property type="nucleotide sequence ID" value="NZ_FNHP01000002.1"/>
</dbReference>
<dbReference type="OrthoDB" id="8914111at2"/>
<dbReference type="EMBL" id="FNHP01000002">
    <property type="protein sequence ID" value="SDM08197.1"/>
    <property type="molecule type" value="Genomic_DNA"/>
</dbReference>
<gene>
    <name evidence="2" type="ORF">SAMN05428957_102188</name>
</gene>
<evidence type="ECO:0000313" key="2">
    <source>
        <dbReference type="EMBL" id="SDM08197.1"/>
    </source>
</evidence>
<dbReference type="AlphaFoldDB" id="A0A1G9QCK1"/>
<keyword evidence="1" id="KW-0472">Membrane</keyword>
<keyword evidence="1" id="KW-1133">Transmembrane helix</keyword>
<reference evidence="3" key="1">
    <citation type="submission" date="2016-10" db="EMBL/GenBank/DDBJ databases">
        <authorList>
            <person name="Varghese N."/>
            <person name="Submissions S."/>
        </authorList>
    </citation>
    <scope>NUCLEOTIDE SEQUENCE [LARGE SCALE GENOMIC DNA]</scope>
    <source>
        <strain evidence="3">EPL6</strain>
    </source>
</reference>
<dbReference type="Proteomes" id="UP000198552">
    <property type="component" value="Unassembled WGS sequence"/>
</dbReference>
<keyword evidence="1" id="KW-0812">Transmembrane</keyword>
<name>A0A1G9QCK1_9BURK</name>
<accession>A0A1G9QCK1</accession>
<keyword evidence="3" id="KW-1185">Reference proteome</keyword>